<dbReference type="RefSeq" id="WP_110842738.1">
    <property type="nucleotide sequence ID" value="NZ_QJVJ01000012.1"/>
</dbReference>
<keyword evidence="2" id="KW-1185">Reference proteome</keyword>
<reference evidence="1 2" key="1">
    <citation type="submission" date="2018-05" db="EMBL/GenBank/DDBJ databases">
        <title>Paenibacillus flagellatus sp. nov., isolated from selenium mineral soil.</title>
        <authorList>
            <person name="Dai X."/>
        </authorList>
    </citation>
    <scope>NUCLEOTIDE SEQUENCE [LARGE SCALE GENOMIC DNA]</scope>
    <source>
        <strain evidence="1 2">DXL2</strain>
    </source>
</reference>
<proteinExistence type="predicted"/>
<evidence type="ECO:0008006" key="3">
    <source>
        <dbReference type="Google" id="ProtNLM"/>
    </source>
</evidence>
<dbReference type="OrthoDB" id="2676652at2"/>
<dbReference type="Gene3D" id="3.40.50.300">
    <property type="entry name" value="P-loop containing nucleotide triphosphate hydrolases"/>
    <property type="match status" value="1"/>
</dbReference>
<dbReference type="InterPro" id="IPR027417">
    <property type="entry name" value="P-loop_NTPase"/>
</dbReference>
<accession>A0A2V5KLE5</accession>
<dbReference type="SUPFAM" id="SSF52540">
    <property type="entry name" value="P-loop containing nucleoside triphosphate hydrolases"/>
    <property type="match status" value="1"/>
</dbReference>
<dbReference type="Proteomes" id="UP000247476">
    <property type="component" value="Unassembled WGS sequence"/>
</dbReference>
<organism evidence="1 2">
    <name type="scientific">Paenibacillus flagellatus</name>
    <dbReference type="NCBI Taxonomy" id="2211139"/>
    <lineage>
        <taxon>Bacteria</taxon>
        <taxon>Bacillati</taxon>
        <taxon>Bacillota</taxon>
        <taxon>Bacilli</taxon>
        <taxon>Bacillales</taxon>
        <taxon>Paenibacillaceae</taxon>
        <taxon>Paenibacillus</taxon>
    </lineage>
</organism>
<name>A0A2V5KLE5_9BACL</name>
<protein>
    <recommendedName>
        <fullName evidence="3">AAA domain-containing protein</fullName>
    </recommendedName>
</protein>
<evidence type="ECO:0000313" key="2">
    <source>
        <dbReference type="Proteomes" id="UP000247476"/>
    </source>
</evidence>
<evidence type="ECO:0000313" key="1">
    <source>
        <dbReference type="EMBL" id="PYI51617.1"/>
    </source>
</evidence>
<sequence length="418" mass="45958">MNIAFVTQDEALAQDWISGKGKGNVRVHLFQQPEALLGAAESLRFDHIVLSDRYFDWETFCEYVGRLKEGCPDAAVAVLLSDRHDPVENGKWIKRCLSEGIDYIPPHRTRAAINASLAKRFFGEARSAGPGGKLIVFVGSTPNIGTTFVSFGTAVGLAGRASGSVAYLCLNLKSSKLHRYMGIDQPDGSLDHLRAEIRSQSLRPERLRSYCEPIKARPNLSVLFGNQLREQAEFFTLDDIEHLLQTAKATFDVCIVEVNAYWDNAATIGALLAADSRVLVTTPELTHFQEDADRWLRGLCPVIGLDADSFDLVLTQADRAGTSAGIRQRDIRKETGLPLIGRVGKYPDLTDAVNQGKLLDFLLGSHPLSRDLEGVVRLLSAVCGIESALEIPGSVWRRRFGRLFAAKPGKAGRALWDN</sequence>
<comment type="caution">
    <text evidence="1">The sequence shown here is derived from an EMBL/GenBank/DDBJ whole genome shotgun (WGS) entry which is preliminary data.</text>
</comment>
<dbReference type="EMBL" id="QJVJ01000012">
    <property type="protein sequence ID" value="PYI51617.1"/>
    <property type="molecule type" value="Genomic_DNA"/>
</dbReference>
<dbReference type="AlphaFoldDB" id="A0A2V5KLE5"/>
<gene>
    <name evidence="1" type="ORF">DLM86_24730</name>
</gene>